<dbReference type="KEGG" id="bhl:Bache_3252"/>
<evidence type="ECO:0000259" key="2">
    <source>
        <dbReference type="Pfam" id="PF18291"/>
    </source>
</evidence>
<sequence>MAFFRKVKLNGKWYLRAVTSKHPATTDDVAKRLSLISTVSPGDTYAVLMGLGPILAQMMAEGKSVHLKGVGTFFYSCQSKKKGVDTPEEVSPLLITDIKVRFIPEYSRGRRGQVTERTLIDPDIEWVEMKKI</sequence>
<dbReference type="Proteomes" id="UP000008630">
    <property type="component" value="Chromosome"/>
</dbReference>
<evidence type="ECO:0000313" key="4">
    <source>
        <dbReference type="Proteomes" id="UP000008630"/>
    </source>
</evidence>
<gene>
    <name evidence="3" type="ordered locus">Bache_3252</name>
</gene>
<protein>
    <submittedName>
        <fullName evidence="3">DNA-binding protein</fullName>
    </submittedName>
</protein>
<dbReference type="SUPFAM" id="SSF47729">
    <property type="entry name" value="IHF-like DNA-binding proteins"/>
    <property type="match status" value="1"/>
</dbReference>
<dbReference type="Pfam" id="PF18291">
    <property type="entry name" value="HU-HIG"/>
    <property type="match status" value="1"/>
</dbReference>
<dbReference type="InterPro" id="IPR010992">
    <property type="entry name" value="IHF-like_DNA-bd_dom_sf"/>
</dbReference>
<evidence type="ECO:0000313" key="3">
    <source>
        <dbReference type="EMBL" id="ADV45175.1"/>
    </source>
</evidence>
<dbReference type="PATRIC" id="fig|693979.3.peg.3415"/>
<name>E6SSC4_BACT6</name>
<reference key="1">
    <citation type="submission" date="2010-11" db="EMBL/GenBank/DDBJ databases">
        <title>The complete genome of Bacteroides helcogenes P 36-108.</title>
        <authorList>
            <consortium name="US DOE Joint Genome Institute (JGI-PGF)"/>
            <person name="Lucas S."/>
            <person name="Copeland A."/>
            <person name="Lapidus A."/>
            <person name="Bruce D."/>
            <person name="Goodwin L."/>
            <person name="Pitluck S."/>
            <person name="Kyrpides N."/>
            <person name="Mavromatis K."/>
            <person name="Ivanova N."/>
            <person name="Zeytun A."/>
            <person name="Brettin T."/>
            <person name="Detter J.C."/>
            <person name="Tapia R."/>
            <person name="Han C."/>
            <person name="Land M."/>
            <person name="Hauser L."/>
            <person name="Markowitz V."/>
            <person name="Cheng J.-F."/>
            <person name="Hugenholtz P."/>
            <person name="Woyke T."/>
            <person name="Wu D."/>
            <person name="Gronow S."/>
            <person name="Wellnitz S."/>
            <person name="Brambilla E."/>
            <person name="Klenk H.-P."/>
            <person name="Eisen J.A."/>
        </authorList>
    </citation>
    <scope>NUCLEOTIDE SEQUENCE</scope>
    <source>
        <strain>P 36-108</strain>
    </source>
</reference>
<dbReference type="eggNOG" id="COG0776">
    <property type="taxonomic scope" value="Bacteria"/>
</dbReference>
<proteinExistence type="predicted"/>
<dbReference type="OrthoDB" id="1071744at2"/>
<keyword evidence="4" id="KW-1185">Reference proteome</keyword>
<dbReference type="NCBIfam" id="TIGR01201">
    <property type="entry name" value="HU_rel"/>
    <property type="match status" value="1"/>
</dbReference>
<accession>E6SSC4</accession>
<dbReference type="GO" id="GO:0003677">
    <property type="term" value="F:DNA binding"/>
    <property type="evidence" value="ECO:0007669"/>
    <property type="project" value="UniProtKB-KW"/>
</dbReference>
<dbReference type="RefSeq" id="WP_013548762.1">
    <property type="nucleotide sequence ID" value="NC_014933.1"/>
</dbReference>
<dbReference type="InterPro" id="IPR041607">
    <property type="entry name" value="HU-HIG"/>
</dbReference>
<dbReference type="HOGENOM" id="CLU_112331_3_0_10"/>
<feature type="domain" description="HU" evidence="2">
    <location>
        <begin position="12"/>
        <end position="106"/>
    </location>
</feature>
<keyword evidence="1 3" id="KW-0238">DNA-binding</keyword>
<evidence type="ECO:0000256" key="1">
    <source>
        <dbReference type="ARBA" id="ARBA00023125"/>
    </source>
</evidence>
<dbReference type="AlphaFoldDB" id="E6SSC4"/>
<organism evidence="3 4">
    <name type="scientific">Bacteroides helcogenes (strain ATCC 35417 / DSM 20613 / JCM 6297 / CCUG 15421 / P 36-108)</name>
    <dbReference type="NCBI Taxonomy" id="693979"/>
    <lineage>
        <taxon>Bacteria</taxon>
        <taxon>Pseudomonadati</taxon>
        <taxon>Bacteroidota</taxon>
        <taxon>Bacteroidia</taxon>
        <taxon>Bacteroidales</taxon>
        <taxon>Bacteroidaceae</taxon>
        <taxon>Bacteroides</taxon>
    </lineage>
</organism>
<dbReference type="InterPro" id="IPR005902">
    <property type="entry name" value="HU_DNA-bd_put"/>
</dbReference>
<dbReference type="EMBL" id="CP002352">
    <property type="protein sequence ID" value="ADV45175.1"/>
    <property type="molecule type" value="Genomic_DNA"/>
</dbReference>
<reference evidence="3 4" key="2">
    <citation type="journal article" date="2011" name="Stand. Genomic Sci.">
        <title>Complete genome sequence of Bacteroides helcogenes type strain (P 36-108).</title>
        <authorList>
            <person name="Pati A."/>
            <person name="Gronow S."/>
            <person name="Zeytun A."/>
            <person name="Lapidus A."/>
            <person name="Nolan M."/>
            <person name="Hammon N."/>
            <person name="Deshpande S."/>
            <person name="Cheng J.F."/>
            <person name="Tapia R."/>
            <person name="Han C."/>
            <person name="Goodwin L."/>
            <person name="Pitluck S."/>
            <person name="Liolios K."/>
            <person name="Pagani I."/>
            <person name="Ivanova N."/>
            <person name="Mavromatis K."/>
            <person name="Chen A."/>
            <person name="Palaniappan K."/>
            <person name="Land M."/>
            <person name="Hauser L."/>
            <person name="Chang Y.J."/>
            <person name="Jeffries C.D."/>
            <person name="Detter J.C."/>
            <person name="Brambilla E."/>
            <person name="Rohde M."/>
            <person name="Goker M."/>
            <person name="Woyke T."/>
            <person name="Bristow J."/>
            <person name="Eisen J.A."/>
            <person name="Markowitz V."/>
            <person name="Hugenholtz P."/>
            <person name="Kyrpides N.C."/>
            <person name="Klenk H.P."/>
            <person name="Lucas S."/>
        </authorList>
    </citation>
    <scope>NUCLEOTIDE SEQUENCE [LARGE SCALE GENOMIC DNA]</scope>
    <source>
        <strain evidence="4">ATCC 35417 / DSM 20613 / JCM 6297 / CCUG 15421 / P 36-108</strain>
    </source>
</reference>